<name>A0ABN6CRS4_9ACTN</name>
<dbReference type="RefSeq" id="WP_189330287.1">
    <property type="nucleotide sequence ID" value="NZ_AP023356.1"/>
</dbReference>
<keyword evidence="3" id="KW-1185">Reference proteome</keyword>
<reference evidence="2 3" key="1">
    <citation type="submission" date="2020-08" db="EMBL/GenBank/DDBJ databases">
        <title>Whole genome shotgun sequence of Actinoplanes ianthinogenes NBRC 13996.</title>
        <authorList>
            <person name="Komaki H."/>
            <person name="Tamura T."/>
        </authorList>
    </citation>
    <scope>NUCLEOTIDE SEQUENCE [LARGE SCALE GENOMIC DNA]</scope>
    <source>
        <strain evidence="2 3">NBRC 13996</strain>
    </source>
</reference>
<evidence type="ECO:0000313" key="3">
    <source>
        <dbReference type="Proteomes" id="UP000676967"/>
    </source>
</evidence>
<evidence type="ECO:0000256" key="1">
    <source>
        <dbReference type="SAM" id="MobiDB-lite"/>
    </source>
</evidence>
<dbReference type="EMBL" id="AP023356">
    <property type="protein sequence ID" value="BCJ47943.1"/>
    <property type="molecule type" value="Genomic_DNA"/>
</dbReference>
<feature type="compositionally biased region" description="Polar residues" evidence="1">
    <location>
        <begin position="117"/>
        <end position="131"/>
    </location>
</feature>
<protein>
    <submittedName>
        <fullName evidence="2">Uncharacterized protein</fullName>
    </submittedName>
</protein>
<gene>
    <name evidence="2" type="ORF">Aiant_86000</name>
</gene>
<evidence type="ECO:0000313" key="2">
    <source>
        <dbReference type="EMBL" id="BCJ47943.1"/>
    </source>
</evidence>
<accession>A0ABN6CRS4</accession>
<feature type="region of interest" description="Disordered" evidence="1">
    <location>
        <begin position="112"/>
        <end position="131"/>
    </location>
</feature>
<dbReference type="Proteomes" id="UP000676967">
    <property type="component" value="Chromosome"/>
</dbReference>
<sequence>MRRGSPAGVREAIVAGSPALPPAIEDPDPLVRAADACVLGRCGGAGTVRTTPRSAVSDVAAGPFPDKSVRSRRTSLADLDAAAVTAAARAGAAVSQVADLLAALAARLMPSAVETPRSASSATGTLRSGRR</sequence>
<organism evidence="2 3">
    <name type="scientific">Actinoplanes ianthinogenes</name>
    <dbReference type="NCBI Taxonomy" id="122358"/>
    <lineage>
        <taxon>Bacteria</taxon>
        <taxon>Bacillati</taxon>
        <taxon>Actinomycetota</taxon>
        <taxon>Actinomycetes</taxon>
        <taxon>Micromonosporales</taxon>
        <taxon>Micromonosporaceae</taxon>
        <taxon>Actinoplanes</taxon>
    </lineage>
</organism>
<proteinExistence type="predicted"/>